<accession>A0A6P4AKY6</accession>
<dbReference type="Proteomes" id="UP001652623">
    <property type="component" value="Chromosome 7"/>
</dbReference>
<dbReference type="GeneID" id="107432006"/>
<dbReference type="PANTHER" id="PTHR31234:SF2">
    <property type="entry name" value="OS05G0199100 PROTEIN"/>
    <property type="match status" value="1"/>
</dbReference>
<sequence>MEGRVRPDIGEEPSGDDPPLLSSPPEPPTLPLPLPPHSDGARRSSETYVIQIPKDQVYRVPPPENAQIAERFRNNLPETKGKKSRLSRPMTVVIIVVIVCLVLGMTGLITYLILRPEGPSFSVFKVSLVSNTAKKKHPEYEISLKASNPNKRLGIDYQTNENVTLLFGGKYIAGGRFPQLYQEKNHSITVKLVLVGKEGVLPREIEKSLKETTDESKEPITLCLEMNVNMKMDLGFSKIWRMDSKASCRFKVRSLGAGSKVLSQQCQISSL</sequence>
<evidence type="ECO:0000256" key="1">
    <source>
        <dbReference type="ARBA" id="ARBA00004370"/>
    </source>
</evidence>
<keyword evidence="5" id="KW-1185">Reference proteome</keyword>
<name>A0A6P4AKY6_ZIZJJ</name>
<dbReference type="RefSeq" id="XP_015898544.2">
    <property type="nucleotide sequence ID" value="XM_016043058.2"/>
</dbReference>
<evidence type="ECO:0000313" key="6">
    <source>
        <dbReference type="RefSeq" id="XP_015898544.2"/>
    </source>
</evidence>
<comment type="subcellular location">
    <subcellularLocation>
        <location evidence="1">Membrane</location>
    </subcellularLocation>
</comment>
<feature type="transmembrane region" description="Helical" evidence="4">
    <location>
        <begin position="90"/>
        <end position="114"/>
    </location>
</feature>
<dbReference type="InterPro" id="IPR044839">
    <property type="entry name" value="NDR1-like"/>
</dbReference>
<evidence type="ECO:0000256" key="2">
    <source>
        <dbReference type="ARBA" id="ARBA00023136"/>
    </source>
</evidence>
<keyword evidence="4" id="KW-0812">Transmembrane</keyword>
<organism evidence="5 6">
    <name type="scientific">Ziziphus jujuba</name>
    <name type="common">Chinese jujube</name>
    <name type="synonym">Ziziphus sativa</name>
    <dbReference type="NCBI Taxonomy" id="326968"/>
    <lineage>
        <taxon>Eukaryota</taxon>
        <taxon>Viridiplantae</taxon>
        <taxon>Streptophyta</taxon>
        <taxon>Embryophyta</taxon>
        <taxon>Tracheophyta</taxon>
        <taxon>Spermatophyta</taxon>
        <taxon>Magnoliopsida</taxon>
        <taxon>eudicotyledons</taxon>
        <taxon>Gunneridae</taxon>
        <taxon>Pentapetalae</taxon>
        <taxon>rosids</taxon>
        <taxon>fabids</taxon>
        <taxon>Rosales</taxon>
        <taxon>Rhamnaceae</taxon>
        <taxon>Paliureae</taxon>
        <taxon>Ziziphus</taxon>
    </lineage>
</organism>
<keyword evidence="4" id="KW-1133">Transmembrane helix</keyword>
<dbReference type="InParanoid" id="A0A6P4AKY6"/>
<dbReference type="GO" id="GO:0005886">
    <property type="term" value="C:plasma membrane"/>
    <property type="evidence" value="ECO:0007669"/>
    <property type="project" value="TreeGrafter"/>
</dbReference>
<feature type="compositionally biased region" description="Pro residues" evidence="3">
    <location>
        <begin position="21"/>
        <end position="36"/>
    </location>
</feature>
<keyword evidence="2 4" id="KW-0472">Membrane</keyword>
<feature type="region of interest" description="Disordered" evidence="3">
    <location>
        <begin position="1"/>
        <end position="45"/>
    </location>
</feature>
<protein>
    <submittedName>
        <fullName evidence="6">NDR1/HIN1-like protein 13</fullName>
    </submittedName>
</protein>
<dbReference type="PANTHER" id="PTHR31234">
    <property type="entry name" value="LATE EMBRYOGENESIS ABUNDANT (LEA) HYDROXYPROLINE-RICH GLYCOPROTEIN FAMILY"/>
    <property type="match status" value="1"/>
</dbReference>
<gene>
    <name evidence="6" type="primary">LOC107432006</name>
</gene>
<evidence type="ECO:0000313" key="5">
    <source>
        <dbReference type="Proteomes" id="UP001652623"/>
    </source>
</evidence>
<dbReference type="AlphaFoldDB" id="A0A6P4AKY6"/>
<evidence type="ECO:0000256" key="3">
    <source>
        <dbReference type="SAM" id="MobiDB-lite"/>
    </source>
</evidence>
<evidence type="ECO:0000256" key="4">
    <source>
        <dbReference type="SAM" id="Phobius"/>
    </source>
</evidence>
<dbReference type="GO" id="GO:0098542">
    <property type="term" value="P:defense response to other organism"/>
    <property type="evidence" value="ECO:0007669"/>
    <property type="project" value="InterPro"/>
</dbReference>
<proteinExistence type="predicted"/>
<reference evidence="6" key="1">
    <citation type="submission" date="2025-08" db="UniProtKB">
        <authorList>
            <consortium name="RefSeq"/>
        </authorList>
    </citation>
    <scope>IDENTIFICATION</scope>
    <source>
        <tissue evidence="6">Seedling</tissue>
    </source>
</reference>
<dbReference type="KEGG" id="zju:107432006"/>